<dbReference type="OrthoDB" id="41532at2759"/>
<dbReference type="PROSITE" id="PS51186">
    <property type="entry name" value="GNAT"/>
    <property type="match status" value="1"/>
</dbReference>
<dbReference type="PANTHER" id="PTHR47542">
    <property type="entry name" value="ACYL-COA N-ACYLTRANSFERASES (NAT) SUPERFAMILY PROTEIN"/>
    <property type="match status" value="1"/>
</dbReference>
<organism evidence="2 3">
    <name type="scientific">Coemansia pectinata</name>
    <dbReference type="NCBI Taxonomy" id="1052879"/>
    <lineage>
        <taxon>Eukaryota</taxon>
        <taxon>Fungi</taxon>
        <taxon>Fungi incertae sedis</taxon>
        <taxon>Zoopagomycota</taxon>
        <taxon>Kickxellomycotina</taxon>
        <taxon>Kickxellomycetes</taxon>
        <taxon>Kickxellales</taxon>
        <taxon>Kickxellaceae</taxon>
        <taxon>Coemansia</taxon>
    </lineage>
</organism>
<dbReference type="AlphaFoldDB" id="A0A9W8LCQ0"/>
<gene>
    <name evidence="2" type="ORF">GGI19_000902</name>
</gene>
<evidence type="ECO:0000313" key="3">
    <source>
        <dbReference type="Proteomes" id="UP001140011"/>
    </source>
</evidence>
<name>A0A9W8LCQ0_9FUNG</name>
<dbReference type="PANTHER" id="PTHR47542:SF2">
    <property type="entry name" value="ACYL-COA N-ACYLTRANSFERASES (NAT) SUPERFAMILY PROTEIN"/>
    <property type="match status" value="1"/>
</dbReference>
<dbReference type="Gene3D" id="3.40.630.30">
    <property type="match status" value="1"/>
</dbReference>
<dbReference type="EMBL" id="JANBUH010000028">
    <property type="protein sequence ID" value="KAJ2756355.1"/>
    <property type="molecule type" value="Genomic_DNA"/>
</dbReference>
<dbReference type="InterPro" id="IPR016181">
    <property type="entry name" value="Acyl_CoA_acyltransferase"/>
</dbReference>
<comment type="caution">
    <text evidence="2">The sequence shown here is derived from an EMBL/GenBank/DDBJ whole genome shotgun (WGS) entry which is preliminary data.</text>
</comment>
<evidence type="ECO:0000259" key="1">
    <source>
        <dbReference type="PROSITE" id="PS51186"/>
    </source>
</evidence>
<dbReference type="Proteomes" id="UP001140011">
    <property type="component" value="Unassembled WGS sequence"/>
</dbReference>
<keyword evidence="3" id="KW-1185">Reference proteome</keyword>
<proteinExistence type="predicted"/>
<reference evidence="2" key="1">
    <citation type="submission" date="2022-07" db="EMBL/GenBank/DDBJ databases">
        <title>Phylogenomic reconstructions and comparative analyses of Kickxellomycotina fungi.</title>
        <authorList>
            <person name="Reynolds N.K."/>
            <person name="Stajich J.E."/>
            <person name="Barry K."/>
            <person name="Grigoriev I.V."/>
            <person name="Crous P."/>
            <person name="Smith M.E."/>
        </authorList>
    </citation>
    <scope>NUCLEOTIDE SEQUENCE</scope>
    <source>
        <strain evidence="2">BCRC 34297</strain>
    </source>
</reference>
<dbReference type="GO" id="GO:0016747">
    <property type="term" value="F:acyltransferase activity, transferring groups other than amino-acyl groups"/>
    <property type="evidence" value="ECO:0007669"/>
    <property type="project" value="InterPro"/>
</dbReference>
<evidence type="ECO:0000313" key="2">
    <source>
        <dbReference type="EMBL" id="KAJ2756355.1"/>
    </source>
</evidence>
<dbReference type="InterPro" id="IPR000182">
    <property type="entry name" value="GNAT_dom"/>
</dbReference>
<protein>
    <recommendedName>
        <fullName evidence="1">N-acetyltransferase domain-containing protein</fullName>
    </recommendedName>
</protein>
<feature type="domain" description="N-acetyltransferase" evidence="1">
    <location>
        <begin position="63"/>
        <end position="225"/>
    </location>
</feature>
<dbReference type="SUPFAM" id="SSF55729">
    <property type="entry name" value="Acyl-CoA N-acyltransferases (Nat)"/>
    <property type="match status" value="1"/>
</dbReference>
<accession>A0A9W8LCQ0</accession>
<sequence>MPLLKSRAGRQVKQQQYPVPVFDIQSDQLVSLIALPVPRLEHERHPLLSTSDYHGLVARCQQLEKRVFPKTEAMNLSEELRKPNQYLFVVLQHKGLNNEPHMPLISYGVLALSKVDYIARITKVCTDPLHRGLGAGEHLVRSMLAALGDSSALDSAQYTPAPRRFTSISGIGSLRMNVKDVQLHVDTLRDVAVRMYTRCGFRIKTTIPNYYAEGRDALLMNAGIGA</sequence>